<sequence>MSATHDLPLPDFDQLSTGDITHRIRALELDQVKLLLDHERQTARRTQVQEILSARIGQLESGAEPSGGDPTHAPPSRDTSTGSAVGAATAAEATSPLRHGVADQTPKRGKP</sequence>
<feature type="compositionally biased region" description="Low complexity" evidence="1">
    <location>
        <begin position="79"/>
        <end position="95"/>
    </location>
</feature>
<dbReference type="STRING" id="417102.CA982_08205"/>
<dbReference type="EMBL" id="NGFO01000007">
    <property type="protein sequence ID" value="OUC79427.1"/>
    <property type="molecule type" value="Genomic_DNA"/>
</dbReference>
<dbReference type="RefSeq" id="WP_086534840.1">
    <property type="nucleotide sequence ID" value="NZ_NGFO01000007.1"/>
</dbReference>
<evidence type="ECO:0000259" key="2">
    <source>
        <dbReference type="Pfam" id="PF26450"/>
    </source>
</evidence>
<evidence type="ECO:0000256" key="1">
    <source>
        <dbReference type="SAM" id="MobiDB-lite"/>
    </source>
</evidence>
<dbReference type="OrthoDB" id="5187212at2"/>
<evidence type="ECO:0000313" key="3">
    <source>
        <dbReference type="EMBL" id="OUC79427.1"/>
    </source>
</evidence>
<feature type="region of interest" description="Disordered" evidence="1">
    <location>
        <begin position="56"/>
        <end position="111"/>
    </location>
</feature>
<name>A0A243QCD6_9ACTN</name>
<protein>
    <recommendedName>
        <fullName evidence="2">DUF8129 domain-containing protein</fullName>
    </recommendedName>
</protein>
<dbReference type="AlphaFoldDB" id="A0A243QCD6"/>
<dbReference type="Pfam" id="PF26450">
    <property type="entry name" value="DUF8129"/>
    <property type="match status" value="1"/>
</dbReference>
<dbReference type="Proteomes" id="UP000194632">
    <property type="component" value="Unassembled WGS sequence"/>
</dbReference>
<proteinExistence type="predicted"/>
<feature type="domain" description="DUF8129" evidence="2">
    <location>
        <begin position="4"/>
        <end position="59"/>
    </location>
</feature>
<organism evidence="3 4">
    <name type="scientific">Gordonia lacunae</name>
    <dbReference type="NCBI Taxonomy" id="417102"/>
    <lineage>
        <taxon>Bacteria</taxon>
        <taxon>Bacillati</taxon>
        <taxon>Actinomycetota</taxon>
        <taxon>Actinomycetes</taxon>
        <taxon>Mycobacteriales</taxon>
        <taxon>Gordoniaceae</taxon>
        <taxon>Gordonia</taxon>
    </lineage>
</organism>
<evidence type="ECO:0000313" key="4">
    <source>
        <dbReference type="Proteomes" id="UP000194632"/>
    </source>
</evidence>
<dbReference type="InterPro" id="IPR058442">
    <property type="entry name" value="DUF8129"/>
</dbReference>
<accession>A0A243QCD6</accession>
<keyword evidence="4" id="KW-1185">Reference proteome</keyword>
<comment type="caution">
    <text evidence="3">The sequence shown here is derived from an EMBL/GenBank/DDBJ whole genome shotgun (WGS) entry which is preliminary data.</text>
</comment>
<gene>
    <name evidence="3" type="ORF">CA982_08205</name>
</gene>
<reference evidence="3 4" key="1">
    <citation type="submission" date="2017-05" db="EMBL/GenBank/DDBJ databases">
        <title>Biotechnological potential of actinobacteria isolated from South African environments.</title>
        <authorList>
            <person name="Le Roes-Hill M."/>
            <person name="Prins A."/>
            <person name="Durrell K.A."/>
        </authorList>
    </citation>
    <scope>NUCLEOTIDE SEQUENCE [LARGE SCALE GENOMIC DNA]</scope>
    <source>
        <strain evidence="3">BS2</strain>
    </source>
</reference>